<dbReference type="GO" id="GO:0005506">
    <property type="term" value="F:iron ion binding"/>
    <property type="evidence" value="ECO:0007669"/>
    <property type="project" value="InterPro"/>
</dbReference>
<name>X0WQU3_9ZZZZ</name>
<evidence type="ECO:0000256" key="1">
    <source>
        <dbReference type="ARBA" id="ARBA00022505"/>
    </source>
</evidence>
<dbReference type="Gene3D" id="3.90.1170.50">
    <property type="entry name" value="Aldehyde oxidase/xanthine dehydrogenase, a/b hammerhead"/>
    <property type="match status" value="1"/>
</dbReference>
<organism evidence="4">
    <name type="scientific">marine sediment metagenome</name>
    <dbReference type="NCBI Taxonomy" id="412755"/>
    <lineage>
        <taxon>unclassified sequences</taxon>
        <taxon>metagenomes</taxon>
        <taxon>ecological metagenomes</taxon>
    </lineage>
</organism>
<sequence>MAILGEYQKLQAEGKYQIEADMPTIAFNEIGKRGVRRLDGYEKASGEALYTRDVKLPGMLYARILMSPHARARIKKMDTSKAEALPGVRAVIRYDDPEVKDRILNGTSFGPEWVCPEFAGWGIKPVHPVLGDEAWHEGQPVGSVVAADSEDIASEALRLIDVEWEELPFVLDQEEALKPDAPVLRPGADTNLLPVWGGEAKV</sequence>
<accession>X0WQU3</accession>
<proteinExistence type="predicted"/>
<evidence type="ECO:0000313" key="4">
    <source>
        <dbReference type="EMBL" id="GAG25572.1"/>
    </source>
</evidence>
<protein>
    <recommendedName>
        <fullName evidence="3">Aldehyde oxidase/xanthine dehydrogenase a/b hammerhead domain-containing protein</fullName>
    </recommendedName>
</protein>
<dbReference type="EMBL" id="BARS01038701">
    <property type="protein sequence ID" value="GAG25572.1"/>
    <property type="molecule type" value="Genomic_DNA"/>
</dbReference>
<dbReference type="InterPro" id="IPR016208">
    <property type="entry name" value="Ald_Oxase/xanthine_DH-like"/>
</dbReference>
<dbReference type="InterPro" id="IPR000674">
    <property type="entry name" value="Ald_Oxase/Xan_DH_a/b"/>
</dbReference>
<evidence type="ECO:0000259" key="3">
    <source>
        <dbReference type="SMART" id="SM01008"/>
    </source>
</evidence>
<keyword evidence="1" id="KW-0500">Molybdenum</keyword>
<feature type="domain" description="Aldehyde oxidase/xanthine dehydrogenase a/b hammerhead" evidence="3">
    <location>
        <begin position="45"/>
        <end position="168"/>
    </location>
</feature>
<dbReference type="InterPro" id="IPR036856">
    <property type="entry name" value="Ald_Oxase/Xan_DH_a/b_sf"/>
</dbReference>
<dbReference type="Pfam" id="PF01315">
    <property type="entry name" value="Ald_Xan_dh_C"/>
    <property type="match status" value="1"/>
</dbReference>
<dbReference type="GO" id="GO:0016491">
    <property type="term" value="F:oxidoreductase activity"/>
    <property type="evidence" value="ECO:0007669"/>
    <property type="project" value="UniProtKB-KW"/>
</dbReference>
<dbReference type="PANTHER" id="PTHR11908">
    <property type="entry name" value="XANTHINE DEHYDROGENASE"/>
    <property type="match status" value="1"/>
</dbReference>
<keyword evidence="2" id="KW-0560">Oxidoreductase</keyword>
<dbReference type="AlphaFoldDB" id="X0WQU3"/>
<dbReference type="PANTHER" id="PTHR11908:SF132">
    <property type="entry name" value="ALDEHYDE OXIDASE 1-RELATED"/>
    <property type="match status" value="1"/>
</dbReference>
<comment type="caution">
    <text evidence="4">The sequence shown here is derived from an EMBL/GenBank/DDBJ whole genome shotgun (WGS) entry which is preliminary data.</text>
</comment>
<dbReference type="SUPFAM" id="SSF54665">
    <property type="entry name" value="CO dehydrogenase molybdoprotein N-domain-like"/>
    <property type="match status" value="1"/>
</dbReference>
<dbReference type="Gene3D" id="3.30.365.10">
    <property type="entry name" value="Aldehyde oxidase/xanthine dehydrogenase, molybdopterin binding domain"/>
    <property type="match status" value="2"/>
</dbReference>
<feature type="non-terminal residue" evidence="4">
    <location>
        <position position="202"/>
    </location>
</feature>
<gene>
    <name evidence="4" type="ORF">S01H1_59189</name>
</gene>
<evidence type="ECO:0000256" key="2">
    <source>
        <dbReference type="ARBA" id="ARBA00023002"/>
    </source>
</evidence>
<reference evidence="4" key="1">
    <citation type="journal article" date="2014" name="Front. Microbiol.">
        <title>High frequency of phylogenetically diverse reductive dehalogenase-homologous genes in deep subseafloor sedimentary metagenomes.</title>
        <authorList>
            <person name="Kawai M."/>
            <person name="Futagami T."/>
            <person name="Toyoda A."/>
            <person name="Takaki Y."/>
            <person name="Nishi S."/>
            <person name="Hori S."/>
            <person name="Arai W."/>
            <person name="Tsubouchi T."/>
            <person name="Morono Y."/>
            <person name="Uchiyama I."/>
            <person name="Ito T."/>
            <person name="Fujiyama A."/>
            <person name="Inagaki F."/>
            <person name="Takami H."/>
        </authorList>
    </citation>
    <scope>NUCLEOTIDE SEQUENCE</scope>
    <source>
        <strain evidence="4">Expedition CK06-06</strain>
    </source>
</reference>
<dbReference type="SMART" id="SM01008">
    <property type="entry name" value="Ald_Xan_dh_C"/>
    <property type="match status" value="1"/>
</dbReference>